<reference evidence="4" key="2">
    <citation type="submission" date="2020-09" db="EMBL/GenBank/DDBJ databases">
        <authorList>
            <person name="Sun Q."/>
            <person name="Ohkuma M."/>
        </authorList>
    </citation>
    <scope>NUCLEOTIDE SEQUENCE</scope>
    <source>
        <strain evidence="4">JCM 4346</strain>
    </source>
</reference>
<dbReference type="Gene3D" id="3.50.50.60">
    <property type="entry name" value="FAD/NAD(P)-binding domain"/>
    <property type="match status" value="1"/>
</dbReference>
<feature type="domain" description="FAD-binding" evidence="3">
    <location>
        <begin position="4"/>
        <end position="343"/>
    </location>
</feature>
<dbReference type="RefSeq" id="WP_189935604.1">
    <property type="nucleotide sequence ID" value="NZ_BMSX01000005.1"/>
</dbReference>
<dbReference type="Proteomes" id="UP000658320">
    <property type="component" value="Unassembled WGS sequence"/>
</dbReference>
<dbReference type="Gene3D" id="3.30.70.2450">
    <property type="match status" value="1"/>
</dbReference>
<comment type="caution">
    <text evidence="4">The sequence shown here is derived from an EMBL/GenBank/DDBJ whole genome shotgun (WGS) entry which is preliminary data.</text>
</comment>
<dbReference type="InterPro" id="IPR002938">
    <property type="entry name" value="FAD-bd"/>
</dbReference>
<keyword evidence="5" id="KW-1185">Reference proteome</keyword>
<evidence type="ECO:0000259" key="3">
    <source>
        <dbReference type="Pfam" id="PF01494"/>
    </source>
</evidence>
<proteinExistence type="predicted"/>
<dbReference type="GO" id="GO:0071949">
    <property type="term" value="F:FAD binding"/>
    <property type="evidence" value="ECO:0007669"/>
    <property type="project" value="InterPro"/>
</dbReference>
<dbReference type="Pfam" id="PF01494">
    <property type="entry name" value="FAD_binding_3"/>
    <property type="match status" value="1"/>
</dbReference>
<dbReference type="AlphaFoldDB" id="A0A918C748"/>
<gene>
    <name evidence="4" type="primary">mhpA</name>
    <name evidence="4" type="ORF">GCM10010251_26180</name>
</gene>
<dbReference type="InterPro" id="IPR050631">
    <property type="entry name" value="PheA/TfdB_FAD_monoxygenase"/>
</dbReference>
<dbReference type="EMBL" id="BMSX01000005">
    <property type="protein sequence ID" value="GGR09209.1"/>
    <property type="molecule type" value="Genomic_DNA"/>
</dbReference>
<dbReference type="PANTHER" id="PTHR43476:SF3">
    <property type="entry name" value="FAD-BINDING MONOOXYGENASE"/>
    <property type="match status" value="1"/>
</dbReference>
<name>A0A918C748_9ACTN</name>
<dbReference type="NCBIfam" id="NF004829">
    <property type="entry name" value="PRK06183.1-3"/>
    <property type="match status" value="1"/>
</dbReference>
<dbReference type="PANTHER" id="PTHR43476">
    <property type="entry name" value="3-(3-HYDROXY-PHENYL)PROPIONATE/3-HYDROXYCINNAMIC ACID HYDROXYLASE"/>
    <property type="match status" value="1"/>
</dbReference>
<evidence type="ECO:0000313" key="5">
    <source>
        <dbReference type="Proteomes" id="UP000658320"/>
    </source>
</evidence>
<organism evidence="4 5">
    <name type="scientific">Streptomyces aurantiogriseus</name>
    <dbReference type="NCBI Taxonomy" id="66870"/>
    <lineage>
        <taxon>Bacteria</taxon>
        <taxon>Bacillati</taxon>
        <taxon>Actinomycetota</taxon>
        <taxon>Actinomycetes</taxon>
        <taxon>Kitasatosporales</taxon>
        <taxon>Streptomycetaceae</taxon>
        <taxon>Streptomyces</taxon>
    </lineage>
</organism>
<dbReference type="PRINTS" id="PR00420">
    <property type="entry name" value="RNGMNOXGNASE"/>
</dbReference>
<evidence type="ECO:0000313" key="4">
    <source>
        <dbReference type="EMBL" id="GGR09209.1"/>
    </source>
</evidence>
<dbReference type="GO" id="GO:0019622">
    <property type="term" value="P:3-(3-hydroxy)phenylpropionate catabolic process"/>
    <property type="evidence" value="ECO:0007669"/>
    <property type="project" value="TreeGrafter"/>
</dbReference>
<evidence type="ECO:0000256" key="1">
    <source>
        <dbReference type="ARBA" id="ARBA00023002"/>
    </source>
</evidence>
<feature type="region of interest" description="Disordered" evidence="2">
    <location>
        <begin position="368"/>
        <end position="393"/>
    </location>
</feature>
<reference evidence="4" key="1">
    <citation type="journal article" date="2014" name="Int. J. Syst. Evol. Microbiol.">
        <title>Complete genome sequence of Corynebacterium casei LMG S-19264T (=DSM 44701T), isolated from a smear-ripened cheese.</title>
        <authorList>
            <consortium name="US DOE Joint Genome Institute (JGI-PGF)"/>
            <person name="Walter F."/>
            <person name="Albersmeier A."/>
            <person name="Kalinowski J."/>
            <person name="Ruckert C."/>
        </authorList>
    </citation>
    <scope>NUCLEOTIDE SEQUENCE</scope>
    <source>
        <strain evidence="4">JCM 4346</strain>
    </source>
</reference>
<sequence length="511" mass="55545">MSQDCEVIVVGGGPVGVMALALLGHAGVRAVGIEREPELWRQARAVHFDGETVRSFQAMGLGEELSARVKPMCDYRMENEAGETLVSHATGQMGPQAWHSEVLFHQPEVDGLLRAEVARLADVELRVGTTLLDIQQGDDSVRCTVRTPEGTTRTLTARWVIACDGATSTVRRALGIPGENLGTDDPWLVVDGHLRGTAGIEGDMVFLGRHTRPALWIRLPGDRVRMEFKVLPGDDPEEIVTPAGIARLSRGVLTPQNFEPDRSVIYTFRARLATSWRVGNVFLAGDAAHLAPPLFGQGLCAGLRDVANLVWKIRLVSRGRAPESLLDTYESERKDHARYWVQQAATMAGLVQTTDPVMAARRDAHIRANPADSYPPAPALGPGVHTGPADPHGGRLSMQPMLPDGTRLDDLVGRRFLLAATPELQAGLPDPVRKALEEEPEVAVLTSPQHVGQLLTSVEAPAVLVRPDRYVLGTAHTPEQLEALLRLLPFAGALEPRREMSPPRQETTAQH</sequence>
<evidence type="ECO:0000256" key="2">
    <source>
        <dbReference type="SAM" id="MobiDB-lite"/>
    </source>
</evidence>
<dbReference type="InterPro" id="IPR036188">
    <property type="entry name" value="FAD/NAD-bd_sf"/>
</dbReference>
<dbReference type="GO" id="GO:0008688">
    <property type="term" value="F:3-(3-hydroxyphenyl)propionate hydroxylase activity"/>
    <property type="evidence" value="ECO:0007669"/>
    <property type="project" value="TreeGrafter"/>
</dbReference>
<accession>A0A918C748</accession>
<protein>
    <submittedName>
        <fullName evidence="4">3-(3-hydroxyphenyl)propionate hydroxylase</fullName>
    </submittedName>
</protein>
<dbReference type="SUPFAM" id="SSF51905">
    <property type="entry name" value="FAD/NAD(P)-binding domain"/>
    <property type="match status" value="1"/>
</dbReference>
<keyword evidence="1" id="KW-0560">Oxidoreductase</keyword>